<protein>
    <submittedName>
        <fullName evidence="1">Uncharacterized protein</fullName>
    </submittedName>
</protein>
<evidence type="ECO:0000313" key="1">
    <source>
        <dbReference type="EMBL" id="GFH87891.1"/>
    </source>
</evidence>
<name>A0A7J0A7I1_9BACE</name>
<dbReference type="Proteomes" id="UP000491181">
    <property type="component" value="Unassembled WGS sequence"/>
</dbReference>
<dbReference type="AlphaFoldDB" id="A0A7J0A7I1"/>
<evidence type="ECO:0000313" key="2">
    <source>
        <dbReference type="Proteomes" id="UP000491181"/>
    </source>
</evidence>
<proteinExistence type="predicted"/>
<dbReference type="EMBL" id="BLLS01000133">
    <property type="protein sequence ID" value="GFH87891.1"/>
    <property type="molecule type" value="Genomic_DNA"/>
</dbReference>
<accession>A0A7J0A7I1</accession>
<reference evidence="1 2" key="1">
    <citation type="journal article" date="2020" name="Microbiome">
        <title>Single-cell genomics of uncultured bacteria reveals dietary fiber responders in the mouse gut microbiota.</title>
        <authorList>
            <person name="Chijiiwa R."/>
            <person name="Hosokawa M."/>
            <person name="Kogawa M."/>
            <person name="Nishikawa Y."/>
            <person name="Ide K."/>
            <person name="Sakanashi C."/>
            <person name="Takahashi K."/>
            <person name="Takeyama H."/>
        </authorList>
    </citation>
    <scope>NUCLEOTIDE SEQUENCE [LARGE SCALE GENOMIC DNA]</scope>
    <source>
        <strain evidence="1">IMSAGC_001</strain>
    </source>
</reference>
<sequence>MFVIPYIYNANTPFYGTPFVDIRNKANIAIQT</sequence>
<organism evidence="1 2">
    <name type="scientific">Bacteroides acidifaciens</name>
    <dbReference type="NCBI Taxonomy" id="85831"/>
    <lineage>
        <taxon>Bacteria</taxon>
        <taxon>Pseudomonadati</taxon>
        <taxon>Bacteroidota</taxon>
        <taxon>Bacteroidia</taxon>
        <taxon>Bacteroidales</taxon>
        <taxon>Bacteroidaceae</taxon>
        <taxon>Bacteroides</taxon>
    </lineage>
</organism>
<comment type="caution">
    <text evidence="1">The sequence shown here is derived from an EMBL/GenBank/DDBJ whole genome shotgun (WGS) entry which is preliminary data.</text>
</comment>
<gene>
    <name evidence="1" type="ORF">IMSAGC001_03325</name>
</gene>